<dbReference type="EMBL" id="CM056786">
    <property type="protein sequence ID" value="KAJ8729123.1"/>
    <property type="molecule type" value="Genomic_DNA"/>
</dbReference>
<evidence type="ECO:0000313" key="1">
    <source>
        <dbReference type="EMBL" id="KAJ8729123.1"/>
    </source>
</evidence>
<accession>A0ACC2QYK8</accession>
<reference evidence="1" key="1">
    <citation type="submission" date="2023-03" db="EMBL/GenBank/DDBJ databases">
        <title>Chromosome-level genomes of two armyworms, Mythimna separata and Mythimna loreyi, provide insights into the biosynthesis and reception of sex pheromones.</title>
        <authorList>
            <person name="Zhao H."/>
        </authorList>
    </citation>
    <scope>NUCLEOTIDE SEQUENCE</scope>
    <source>
        <strain evidence="1">BeijingLab</strain>
    </source>
</reference>
<proteinExistence type="predicted"/>
<gene>
    <name evidence="1" type="ORF">PYW08_000704</name>
</gene>
<name>A0ACC2QYK8_9NEOP</name>
<protein>
    <submittedName>
        <fullName evidence="1">Uncharacterized protein</fullName>
    </submittedName>
</protein>
<dbReference type="Proteomes" id="UP001231649">
    <property type="component" value="Chromosome 10"/>
</dbReference>
<sequence>MAEESKDGETIAEEPFKPRVRWCNPQFMDLMTFVGKDIFAVAHDLYITFFNYRTNTETVYIANSQKKGDGVDALAGHRSHMFAFAEKVQNARIFVVMFPSFNILAELKEIDAKRFKAVCMMESDLIAGLTGFPTYLLTVWCWRTSQRLYCVETGVERRRQLFMASRTHMLIAQCWGDGVNVWEVARCYKKCFVLKRPREEVTGWEIIATVLTGICWSPEGHLYAIDNKANLYSMTSDGIKLNKVLEWSDDQVEGRHPTSVCSFLSGVLLYGPDEHLRYIRKHPEAKTWKVEWTYTPEDTVIRLVSNSNCDMATMWTNTGFVYKITSEGEEKIEVNLFTIKQRNIMKIQLIAPDFKYIALMNTSGVLSIYDVFSQHLVLMEIAKGYDVSFVASPVDPVLAVFGEVNGNYGVVLQLFNTDPVELKKKDRMSLTHQIVSLVYFAPDGRYMVAGAMSAGHIFIFQVSVEYKLTLMRYTELGRGLADCFLMKVGKEMRCFSLVLFSEKYSIGERIICINAETGKDNKFAGKMQGPYTRLLPLSAKDTMLAIPHLSRQVHILRLSGDKGATVSVKMGPILASGHEIKQFDAFRNDNALLTFSFDGTFILREPDCPPEYLTKMIVTHRYEKGIKSATIDGQRRYVVHLGGNGTLSCVFLKKSDYPPEDLVHRPPAKKTYEINVEANINTFSIIHHNDKNYLQLQEDKKVLEEARFYKHQRDEVRKMFEVLQNKLIALLEENINERPLHQLSLSEFNLHQEARRERLKAAEREREEIRLNTEARIRAQDKVTAWIKQTCWDTMLSPRIKLFAIHSHYHVENFAILPTQRDTWAELQQIEALRTIEKENDNDLFRPWLEHSLDEPVQHVTEELFVPRAISGVDLKTPSVVSVRDSRRVSLATAAQDEEESSTAIVAEPYVLSGSSAHRYVPIPKYMIPQMEAYSFLQMNWLHEIVKLNTQNMRLWFNKQFDEMFQLKKREVGLVSERNDRLRFIIEELNKLSDLRGSFHHLTILIKDPEWRQEEYVNKLIKVEPEECSIEPYVSPSQIVIIPPDPGPKDDFRERALMDMMDGVLEKLWHEEIKKPIPKPLCMLEKDPETFNEDDLRLVFEWEAKVAFRNEERDKYRKMLHAEYAKLSQTLNEGIVKFNQKVRDTWLLKIKVDSIIGQENLNLMRLRRINLDRIEMAEKIEHMRDDIALYERQVDELNGEFTEIQAQSAECQSAYDAHTYKDRQLEKTFKNHFADLSPIIVEQAYKFFKKRPKWHQRVTMIPVVLYELANAVASGVRPPLLHYDCVDYFKGVDQMDQISNMPAVLDEHLWTIMCKLRRVKIENEIRMRALVQELANVEHAMGVWSKAIQARRAYLATCQTNMLRHREEVELEARNKTIQLVLPAGQVEIVTTGHMQDFEDATLIPRDDIEKINNLILKVGDMKLRMMRKQMEFRKGILSKEWEHAQMKMKLRHMQQELYSYRRLKIPKELQRYLKRKEEGYTDEQDFVLMEKENEASKVGAEKILNDQINRCGELEVKLLGVEAARSNMEAFITKLNVKVSDKKLKEDALEPIRLRHIFKKRMETLVMRSRLIREVQANHSTIVMLQTELELLRLKTYPTLASFCTY</sequence>
<keyword evidence="2" id="KW-1185">Reference proteome</keyword>
<organism evidence="1 2">
    <name type="scientific">Mythimna loreyi</name>
    <dbReference type="NCBI Taxonomy" id="667449"/>
    <lineage>
        <taxon>Eukaryota</taxon>
        <taxon>Metazoa</taxon>
        <taxon>Ecdysozoa</taxon>
        <taxon>Arthropoda</taxon>
        <taxon>Hexapoda</taxon>
        <taxon>Insecta</taxon>
        <taxon>Pterygota</taxon>
        <taxon>Neoptera</taxon>
        <taxon>Endopterygota</taxon>
        <taxon>Lepidoptera</taxon>
        <taxon>Glossata</taxon>
        <taxon>Ditrysia</taxon>
        <taxon>Noctuoidea</taxon>
        <taxon>Noctuidae</taxon>
        <taxon>Noctuinae</taxon>
        <taxon>Hadenini</taxon>
        <taxon>Mythimna</taxon>
    </lineage>
</organism>
<comment type="caution">
    <text evidence="1">The sequence shown here is derived from an EMBL/GenBank/DDBJ whole genome shotgun (WGS) entry which is preliminary data.</text>
</comment>
<evidence type="ECO:0000313" key="2">
    <source>
        <dbReference type="Proteomes" id="UP001231649"/>
    </source>
</evidence>